<protein>
    <submittedName>
        <fullName evidence="1">Uncharacterized protein</fullName>
    </submittedName>
</protein>
<dbReference type="Proteomes" id="UP000059419">
    <property type="component" value="Plasmid pEM01"/>
</dbReference>
<proteinExistence type="predicted"/>
<gene>
    <name evidence="1" type="ORF">EM595_p0112</name>
</gene>
<organism evidence="1 2">
    <name type="scientific">Duffyella gerundensis</name>
    <dbReference type="NCBI Taxonomy" id="1619313"/>
    <lineage>
        <taxon>Bacteria</taxon>
        <taxon>Pseudomonadati</taxon>
        <taxon>Pseudomonadota</taxon>
        <taxon>Gammaproteobacteria</taxon>
        <taxon>Enterobacterales</taxon>
        <taxon>Erwiniaceae</taxon>
        <taxon>Duffyella</taxon>
    </lineage>
</organism>
<name>A0A0U5GSD3_9GAMM</name>
<sequence length="76" mass="8667">MPLCAARRAVERKFRRDTALDTRWNTYGSAAMVRARTQAPAWRRVARNRAQGEEEGKAMLMASAAGLLRWVSRVDF</sequence>
<reference evidence="2" key="1">
    <citation type="submission" date="2015-11" db="EMBL/GenBank/DDBJ databases">
        <authorList>
            <person name="Blom J."/>
        </authorList>
    </citation>
    <scope>NUCLEOTIDE SEQUENCE [LARGE SCALE GENOMIC DNA]</scope>
    <source>
        <plasmid evidence="2">pEM01</plasmid>
    </source>
</reference>
<dbReference type="EMBL" id="LN907828">
    <property type="protein sequence ID" value="CUU25812.1"/>
    <property type="molecule type" value="Genomic_DNA"/>
</dbReference>
<dbReference type="KEGG" id="ege:EM595_p0112"/>
<dbReference type="AlphaFoldDB" id="A0A0U5GSD3"/>
<evidence type="ECO:0000313" key="1">
    <source>
        <dbReference type="EMBL" id="CUU25812.1"/>
    </source>
</evidence>
<evidence type="ECO:0000313" key="2">
    <source>
        <dbReference type="Proteomes" id="UP000059419"/>
    </source>
</evidence>
<geneLocation type="plasmid" evidence="2">
    <name>pEM01</name>
</geneLocation>
<accession>A0A0U5GSD3</accession>
<keyword evidence="2" id="KW-1185">Reference proteome</keyword>